<protein>
    <submittedName>
        <fullName evidence="1">Phage head closure protein</fullName>
    </submittedName>
</protein>
<evidence type="ECO:0000313" key="1">
    <source>
        <dbReference type="EMBL" id="MFM1524492.1"/>
    </source>
</evidence>
<keyword evidence="2" id="KW-1185">Reference proteome</keyword>
<gene>
    <name evidence="1" type="ORF">ABGF40_02280</name>
</gene>
<dbReference type="Gene3D" id="2.40.10.270">
    <property type="entry name" value="Bacteriophage SPP1 head-tail adaptor protein"/>
    <property type="match status" value="1"/>
</dbReference>
<dbReference type="EMBL" id="JBFNFH010000003">
    <property type="protein sequence ID" value="MFM1524492.1"/>
    <property type="molecule type" value="Genomic_DNA"/>
</dbReference>
<reference evidence="1 2" key="1">
    <citation type="journal article" date="2024" name="Front. Microbiol.">
        <title>Pangenomic and biochemical analyses of Helcococcus ovis reveal widespread tetracycline resistance and a novel bacterial species, Helcococcus bovis.</title>
        <authorList>
            <person name="Cunha F."/>
            <person name="Zhai Y."/>
            <person name="Casaro S."/>
            <person name="Jones K.L."/>
            <person name="Hernandez M."/>
            <person name="Bisinotto R.S."/>
            <person name="Kariyawasam S."/>
            <person name="Brown M.B."/>
            <person name="Phillips A."/>
            <person name="Jeong K.C."/>
            <person name="Galvao K.N."/>
        </authorList>
    </citation>
    <scope>NUCLEOTIDE SEQUENCE [LARGE SCALE GENOMIC DNA]</scope>
    <source>
        <strain evidence="1 2">KG197</strain>
    </source>
</reference>
<accession>A0ABW9F5E9</accession>
<dbReference type="Pfam" id="PF05521">
    <property type="entry name" value="Phage_HCP"/>
    <property type="match status" value="1"/>
</dbReference>
<comment type="caution">
    <text evidence="1">The sequence shown here is derived from an EMBL/GenBank/DDBJ whole genome shotgun (WGS) entry which is preliminary data.</text>
</comment>
<sequence>MKISLLNQKILIQKLDVKTDNIGNQIDNWKDYISVFTTISGQSPNESIQNGAIWDVGSINFTLRYQKKLEYIDSKNYRIIFRNEIYDIKGIDYLSFKKKMIKVNASKIERKNDEGKSNK</sequence>
<evidence type="ECO:0000313" key="2">
    <source>
        <dbReference type="Proteomes" id="UP001629536"/>
    </source>
</evidence>
<dbReference type="InterPro" id="IPR038666">
    <property type="entry name" value="SSP1_head-tail_sf"/>
</dbReference>
<dbReference type="NCBIfam" id="TIGR01563">
    <property type="entry name" value="gp16_SPP1"/>
    <property type="match status" value="1"/>
</dbReference>
<organism evidence="1 2">
    <name type="scientific">Helcococcus bovis</name>
    <dbReference type="NCBI Taxonomy" id="3153252"/>
    <lineage>
        <taxon>Bacteria</taxon>
        <taxon>Bacillati</taxon>
        <taxon>Bacillota</taxon>
        <taxon>Tissierellia</taxon>
        <taxon>Tissierellales</taxon>
        <taxon>Peptoniphilaceae</taxon>
        <taxon>Helcococcus</taxon>
    </lineage>
</organism>
<name>A0ABW9F5E9_9FIRM</name>
<proteinExistence type="predicted"/>
<dbReference type="Proteomes" id="UP001629536">
    <property type="component" value="Unassembled WGS sequence"/>
</dbReference>
<dbReference type="InterPro" id="IPR008767">
    <property type="entry name" value="Phage_SPP1_head-tail_adaptor"/>
</dbReference>
<dbReference type="RefSeq" id="WP_408126290.1">
    <property type="nucleotide sequence ID" value="NZ_JBFNFH010000003.1"/>
</dbReference>